<evidence type="ECO:0000256" key="5">
    <source>
        <dbReference type="ARBA" id="ARBA00007239"/>
    </source>
</evidence>
<evidence type="ECO:0000256" key="15">
    <source>
        <dbReference type="ARBA" id="ARBA00023128"/>
    </source>
</evidence>
<feature type="active site" evidence="18">
    <location>
        <position position="717"/>
    </location>
</feature>
<evidence type="ECO:0000256" key="11">
    <source>
        <dbReference type="ARBA" id="ARBA00022840"/>
    </source>
</evidence>
<evidence type="ECO:0000256" key="10">
    <source>
        <dbReference type="ARBA" id="ARBA00022777"/>
    </source>
</evidence>
<keyword evidence="6 17" id="KW-0055">Arginine biosynthesis</keyword>
<organism evidence="20 21">
    <name type="scientific">Aspergillus cavernicola</name>
    <dbReference type="NCBI Taxonomy" id="176166"/>
    <lineage>
        <taxon>Eukaryota</taxon>
        <taxon>Fungi</taxon>
        <taxon>Dikarya</taxon>
        <taxon>Ascomycota</taxon>
        <taxon>Pezizomycotina</taxon>
        <taxon>Eurotiomycetes</taxon>
        <taxon>Eurotiomycetidae</taxon>
        <taxon>Eurotiales</taxon>
        <taxon>Aspergillaceae</taxon>
        <taxon>Aspergillus</taxon>
        <taxon>Aspergillus subgen. Nidulantes</taxon>
    </lineage>
</organism>
<keyword evidence="11 17" id="KW-0067">ATP-binding</keyword>
<dbReference type="HAMAP" id="MF_00150">
    <property type="entry name" value="ArgC_type1"/>
    <property type="match status" value="1"/>
</dbReference>
<dbReference type="Pfam" id="PF22698">
    <property type="entry name" value="Semialdhyde_dhC_1"/>
    <property type="match status" value="1"/>
</dbReference>
<dbReference type="SMART" id="SM00859">
    <property type="entry name" value="Semialdhyde_dh"/>
    <property type="match status" value="1"/>
</dbReference>
<keyword evidence="10 17" id="KW-0418">Kinase</keyword>
<gene>
    <name evidence="20" type="ORF">BDW59DRAFT_23390</name>
</gene>
<dbReference type="PIRSF" id="PIRSF036440">
    <property type="entry name" value="ARG5-6"/>
    <property type="match status" value="1"/>
</dbReference>
<dbReference type="CDD" id="cd04263">
    <property type="entry name" value="DUF619-NAGK-FABP"/>
    <property type="match status" value="1"/>
</dbReference>
<dbReference type="InterPro" id="IPR058924">
    <property type="entry name" value="AGPR_dimerisation_dom"/>
</dbReference>
<keyword evidence="16 17" id="KW-0511">Multifunctional enzyme</keyword>
<dbReference type="Gene3D" id="3.40.630.30">
    <property type="match status" value="1"/>
</dbReference>
<dbReference type="Gene3D" id="3.30.360.10">
    <property type="entry name" value="Dihydrodipicolinate Reductase, domain 2"/>
    <property type="match status" value="1"/>
</dbReference>
<dbReference type="NCBIfam" id="TIGR01850">
    <property type="entry name" value="argC"/>
    <property type="match status" value="1"/>
</dbReference>
<evidence type="ECO:0000256" key="18">
    <source>
        <dbReference type="PROSITE-ProRule" id="PRU10010"/>
    </source>
</evidence>
<evidence type="ECO:0000259" key="19">
    <source>
        <dbReference type="PROSITE" id="PS51731"/>
    </source>
</evidence>
<dbReference type="Pfam" id="PF01118">
    <property type="entry name" value="Semialdhyde_dh"/>
    <property type="match status" value="1"/>
</dbReference>
<dbReference type="Gene3D" id="3.40.50.720">
    <property type="entry name" value="NAD(P)-binding Rossmann-like Domain"/>
    <property type="match status" value="1"/>
</dbReference>
<proteinExistence type="inferred from homology"/>
<keyword evidence="9 17" id="KW-0547">Nucleotide-binding</keyword>
<dbReference type="PROSITE" id="PS51731">
    <property type="entry name" value="GNAT_NAGS"/>
    <property type="match status" value="1"/>
</dbReference>
<evidence type="ECO:0000313" key="20">
    <source>
        <dbReference type="EMBL" id="KAL2830295.1"/>
    </source>
</evidence>
<keyword evidence="12 17" id="KW-0521">NADP</keyword>
<evidence type="ECO:0000256" key="4">
    <source>
        <dbReference type="ARBA" id="ARBA00006830"/>
    </source>
</evidence>
<dbReference type="InterPro" id="IPR011241">
    <property type="entry name" value="NAGK/NAGSA"/>
</dbReference>
<evidence type="ECO:0000256" key="14">
    <source>
        <dbReference type="ARBA" id="ARBA00023002"/>
    </source>
</evidence>
<dbReference type="CDD" id="cd24149">
    <property type="entry name" value="AGPR_N_ARG5_6_like"/>
    <property type="match status" value="1"/>
</dbReference>
<dbReference type="InterPro" id="IPR036291">
    <property type="entry name" value="NAD(P)-bd_dom_sf"/>
</dbReference>
<dbReference type="InterPro" id="IPR000706">
    <property type="entry name" value="AGPR_type-1"/>
</dbReference>
<dbReference type="InterPro" id="IPR036393">
    <property type="entry name" value="AceGlu_kinase-like_sf"/>
</dbReference>
<name>A0ABR4IRA6_9EURO</name>
<evidence type="ECO:0000256" key="13">
    <source>
        <dbReference type="ARBA" id="ARBA00022946"/>
    </source>
</evidence>
<dbReference type="SUPFAM" id="SSF55347">
    <property type="entry name" value="Glyceraldehyde-3-phosphate dehydrogenase-like, C-terminal domain"/>
    <property type="match status" value="1"/>
</dbReference>
<evidence type="ECO:0000313" key="21">
    <source>
        <dbReference type="Proteomes" id="UP001610335"/>
    </source>
</evidence>
<keyword evidence="14 17" id="KW-0560">Oxidoreductase</keyword>
<evidence type="ECO:0000256" key="9">
    <source>
        <dbReference type="ARBA" id="ARBA00022741"/>
    </source>
</evidence>
<dbReference type="CDD" id="cd23936">
    <property type="entry name" value="AGPR_C_ARG5_6_like"/>
    <property type="match status" value="1"/>
</dbReference>
<sequence length="899" mass="98369">MLVGRMFSLRTAVRRASTTKPLRALSAPHSSVSARLCAPTARASLRASAVPLLHSRQYSRASDSQHTSTRTTVVQLLSNIGSKREVQQYLSHFTSVSSQQFAVIKVGGAIITEHLDVLSSALAFLNHVGLYPIVVHGAGPQLNRMLEDAGVEPQFEDGIRVTDGKTLALARKLFMEENLKLVEELERIGIRARPLTAGVFQADYLDKDKYNLVGKINGVNKKPIESAIEAGCLPILTSMAETPDGQVLNVNADVAAGELARALQPLKIVYLAEKGGLFNGDTGEKISAINLDEEYEHLMSQWWVRHGTRLKIKEMKDLLSDLPRTSSVAIIHPADLQKELFTDSGAGTLIRRGNKVHTRTSLSEFEDLAKLKDVLIRDREQLDARATVDRYVEGLNERDFKAYFDEPMEALAVVLPHKDSGSSAAHLATFTITKSGWLTNVADNVFAAIKKDHPKLVWTVKEDDENLTWFFDKADGSLSREGEVLFWYGVESSDEVKVLVQEFTQHGRQMFGDINLESRLQRAAQAATNIGNAGQKRTFSTTSNALRAARSGRPAIPVQSVRTYATTNPNPPLGEKNNSNTKPSKVALIGARGYTGQALIGLINSHPHLDLRHVSSRELAGKKLQGYDKREIIYENLSPDDVKRMSANGEVDCWVMALPNGVCKPFVDAVDQGAKDGNVIVDLSADYRFDSSWTYGLPELISRSKIAQATRIANPGCYATASQVAISPIVPHLGGQPTVFGVSGYSGAGTKPSPKNDVQILTNNIIPYSLTDHIHEREISSQLGTPIAFSPHVAVWFQGIHLTINIPLKEAMSSRDIRNIYQDRYAGEKLVKIIGEPPLVKAIAGRHGVEVGGFAVHSSEKRVVVCATIDNLLKGAATQCLQNMNLALGYSEYEGIPLE</sequence>
<comment type="caution">
    <text evidence="20">The sequence shown here is derived from an EMBL/GenBank/DDBJ whole genome shotgun (WGS) entry which is preliminary data.</text>
</comment>
<reference evidence="20 21" key="1">
    <citation type="submission" date="2024-07" db="EMBL/GenBank/DDBJ databases">
        <title>Section-level genome sequencing and comparative genomics of Aspergillus sections Usti and Cavernicolus.</title>
        <authorList>
            <consortium name="Lawrence Berkeley National Laboratory"/>
            <person name="Nybo J.L."/>
            <person name="Vesth T.C."/>
            <person name="Theobald S."/>
            <person name="Frisvad J.C."/>
            <person name="Larsen T.O."/>
            <person name="Kjaerboelling I."/>
            <person name="Rothschild-Mancinelli K."/>
            <person name="Lyhne E.K."/>
            <person name="Kogle M.E."/>
            <person name="Barry K."/>
            <person name="Clum A."/>
            <person name="Na H."/>
            <person name="Ledsgaard L."/>
            <person name="Lin J."/>
            <person name="Lipzen A."/>
            <person name="Kuo A."/>
            <person name="Riley R."/>
            <person name="Mondo S."/>
            <person name="LaButti K."/>
            <person name="Haridas S."/>
            <person name="Pangalinan J."/>
            <person name="Salamov A.A."/>
            <person name="Simmons B.A."/>
            <person name="Magnuson J.K."/>
            <person name="Chen J."/>
            <person name="Drula E."/>
            <person name="Henrissat B."/>
            <person name="Wiebenga A."/>
            <person name="Lubbers R.J."/>
            <person name="Gomes A.C."/>
            <person name="Makela M.R."/>
            <person name="Stajich J."/>
            <person name="Grigoriev I.V."/>
            <person name="Mortensen U.H."/>
            <person name="De vries R.P."/>
            <person name="Baker S.E."/>
            <person name="Andersen M.R."/>
        </authorList>
    </citation>
    <scope>NUCLEOTIDE SEQUENCE [LARGE SCALE GENOMIC DNA]</scope>
    <source>
        <strain evidence="20 21">CBS 600.67</strain>
    </source>
</reference>
<feature type="domain" description="N-acetyltransferase" evidence="19">
    <location>
        <begin position="357"/>
        <end position="511"/>
    </location>
</feature>
<comment type="pathway">
    <text evidence="2 17">Amino-acid biosynthesis; L-arginine biosynthesis; N(2)-acetyl-L-ornithine from L-glutamate: step 2/4.</text>
</comment>
<dbReference type="InterPro" id="IPR004662">
    <property type="entry name" value="AcgluKinase_fam"/>
</dbReference>
<dbReference type="Pfam" id="PF00696">
    <property type="entry name" value="AA_kinase"/>
    <property type="match status" value="1"/>
</dbReference>
<evidence type="ECO:0000256" key="16">
    <source>
        <dbReference type="ARBA" id="ARBA00023268"/>
    </source>
</evidence>
<dbReference type="NCBIfam" id="TIGR00761">
    <property type="entry name" value="argB"/>
    <property type="match status" value="1"/>
</dbReference>
<evidence type="ECO:0000256" key="7">
    <source>
        <dbReference type="ARBA" id="ARBA00022605"/>
    </source>
</evidence>
<dbReference type="InterPro" id="IPR023013">
    <property type="entry name" value="AGPR_AS"/>
</dbReference>
<dbReference type="PROSITE" id="PS01224">
    <property type="entry name" value="ARGC"/>
    <property type="match status" value="1"/>
</dbReference>
<dbReference type="CDD" id="cd04252">
    <property type="entry name" value="AAK_NAGK-fArgBP"/>
    <property type="match status" value="1"/>
</dbReference>
<dbReference type="PANTHER" id="PTHR23342:SF0">
    <property type="entry name" value="N-ACETYLGLUTAMATE SYNTHASE, MITOCHONDRIAL"/>
    <property type="match status" value="1"/>
</dbReference>
<keyword evidence="8 17" id="KW-0808">Transferase</keyword>
<dbReference type="SUPFAM" id="SSF53633">
    <property type="entry name" value="Carbamate kinase-like"/>
    <property type="match status" value="1"/>
</dbReference>
<comment type="subcellular location">
    <subcellularLocation>
        <location evidence="1 17">Mitochondrion</location>
    </subcellularLocation>
</comment>
<keyword evidence="7 17" id="KW-0028">Amino-acid biosynthesis</keyword>
<evidence type="ECO:0000256" key="1">
    <source>
        <dbReference type="ARBA" id="ARBA00004173"/>
    </source>
</evidence>
<evidence type="ECO:0000256" key="3">
    <source>
        <dbReference type="ARBA" id="ARBA00004862"/>
    </source>
</evidence>
<dbReference type="EMBL" id="JBFXLS010000013">
    <property type="protein sequence ID" value="KAL2830295.1"/>
    <property type="molecule type" value="Genomic_DNA"/>
</dbReference>
<comment type="similarity">
    <text evidence="4 17">In the N-terminal section; belongs to the acetylglutamate kinase family.</text>
</comment>
<dbReference type="Proteomes" id="UP001610335">
    <property type="component" value="Unassembled WGS sequence"/>
</dbReference>
<evidence type="ECO:0000256" key="6">
    <source>
        <dbReference type="ARBA" id="ARBA00022571"/>
    </source>
</evidence>
<accession>A0ABR4IRA6</accession>
<protein>
    <recommendedName>
        <fullName evidence="19">N-acetyltransferase domain-containing protein</fullName>
    </recommendedName>
</protein>
<comment type="pathway">
    <text evidence="3 17">Amino-acid biosynthesis; L-arginine biosynthesis; N(2)-acetyl-L-ornithine from L-glutamate: step 3/4.</text>
</comment>
<keyword evidence="15 17" id="KW-0496">Mitochondrion</keyword>
<evidence type="ECO:0000256" key="17">
    <source>
        <dbReference type="PIRNR" id="PIRNR036440"/>
    </source>
</evidence>
<dbReference type="Gene3D" id="3.40.1160.10">
    <property type="entry name" value="Acetylglutamate kinase-like"/>
    <property type="match status" value="1"/>
</dbReference>
<keyword evidence="21" id="KW-1185">Reference proteome</keyword>
<dbReference type="NCBIfam" id="NF003387">
    <property type="entry name" value="PRK04531.1-2"/>
    <property type="match status" value="1"/>
</dbReference>
<dbReference type="InterPro" id="IPR041734">
    <property type="entry name" value="NAGK-fArgBP"/>
</dbReference>
<dbReference type="InterPro" id="IPR006855">
    <property type="entry name" value="Vertebrate-like_GNAT_dom"/>
</dbReference>
<dbReference type="InterPro" id="IPR001048">
    <property type="entry name" value="Asp/Glu/Uridylate_kinase"/>
</dbReference>
<evidence type="ECO:0000256" key="8">
    <source>
        <dbReference type="ARBA" id="ARBA00022679"/>
    </source>
</evidence>
<evidence type="ECO:0000256" key="12">
    <source>
        <dbReference type="ARBA" id="ARBA00022857"/>
    </source>
</evidence>
<dbReference type="InterPro" id="IPR000534">
    <property type="entry name" value="Semialdehyde_DH_NAD-bd"/>
</dbReference>
<dbReference type="PANTHER" id="PTHR23342">
    <property type="entry name" value="N-ACETYLGLUTAMATE SYNTHASE"/>
    <property type="match status" value="1"/>
</dbReference>
<keyword evidence="13" id="KW-0809">Transit peptide</keyword>
<dbReference type="SUPFAM" id="SSF51735">
    <property type="entry name" value="NAD(P)-binding Rossmann-fold domains"/>
    <property type="match status" value="1"/>
</dbReference>
<comment type="similarity">
    <text evidence="5 17">In the C-terminal section; belongs to the NAGSA dehydrogenase family.</text>
</comment>
<evidence type="ECO:0000256" key="2">
    <source>
        <dbReference type="ARBA" id="ARBA00004828"/>
    </source>
</evidence>
<dbReference type="Pfam" id="PF04768">
    <property type="entry name" value="NAT"/>
    <property type="match status" value="1"/>
</dbReference>